<evidence type="ECO:0000313" key="2">
    <source>
        <dbReference type="EMBL" id="KFM23358.1"/>
    </source>
</evidence>
<protein>
    <recommendedName>
        <fullName evidence="1">Protein EARLY FLOWERING 4 domain-containing protein</fullName>
    </recommendedName>
</protein>
<feature type="domain" description="Protein EARLY FLOWERING 4" evidence="1">
    <location>
        <begin position="19"/>
        <end position="85"/>
    </location>
</feature>
<dbReference type="Proteomes" id="UP000028924">
    <property type="component" value="Unassembled WGS sequence"/>
</dbReference>
<proteinExistence type="predicted"/>
<evidence type="ECO:0000313" key="3">
    <source>
        <dbReference type="Proteomes" id="UP000028924"/>
    </source>
</evidence>
<accession>A0A087SCA4</accession>
<dbReference type="GeneID" id="23612445"/>
<reference evidence="2 3" key="1">
    <citation type="journal article" date="2014" name="BMC Genomics">
        <title>Oil accumulation mechanisms of the oleaginous microalga Chlorella protothecoides revealed through its genome, transcriptomes, and proteomes.</title>
        <authorList>
            <person name="Gao C."/>
            <person name="Wang Y."/>
            <person name="Shen Y."/>
            <person name="Yan D."/>
            <person name="He X."/>
            <person name="Dai J."/>
            <person name="Wu Q."/>
        </authorList>
    </citation>
    <scope>NUCLEOTIDE SEQUENCE [LARGE SCALE GENOMIC DNA]</scope>
    <source>
        <strain evidence="2 3">0710</strain>
    </source>
</reference>
<dbReference type="KEGG" id="apro:F751_1054"/>
<dbReference type="RefSeq" id="XP_011396228.1">
    <property type="nucleotide sequence ID" value="XM_011397926.1"/>
</dbReference>
<dbReference type="Pfam" id="PF07011">
    <property type="entry name" value="Elf4"/>
    <property type="match status" value="1"/>
</dbReference>
<keyword evidence="3" id="KW-1185">Reference proteome</keyword>
<dbReference type="InterPro" id="IPR009741">
    <property type="entry name" value="EARLY_FLOWERING_4_dom"/>
</dbReference>
<dbReference type="EMBL" id="KL662090">
    <property type="protein sequence ID" value="KFM23358.1"/>
    <property type="molecule type" value="Genomic_DNA"/>
</dbReference>
<name>A0A087SCA4_AUXPR</name>
<dbReference type="AlphaFoldDB" id="A0A087SCA4"/>
<gene>
    <name evidence="2" type="ORF">F751_1054</name>
</gene>
<sequence length="95" mass="10396">MSSGENGQSKSAPTFPDQAMYDTVQRLFEENGSLLHRIRAHQNAGSSGDLERSSSLIQTLNKNILQIVGTYEAISEQYIAFMQQHVPKATIPAGS</sequence>
<organism evidence="2 3">
    <name type="scientific">Auxenochlorella protothecoides</name>
    <name type="common">Green microalga</name>
    <name type="synonym">Chlorella protothecoides</name>
    <dbReference type="NCBI Taxonomy" id="3075"/>
    <lineage>
        <taxon>Eukaryota</taxon>
        <taxon>Viridiplantae</taxon>
        <taxon>Chlorophyta</taxon>
        <taxon>core chlorophytes</taxon>
        <taxon>Trebouxiophyceae</taxon>
        <taxon>Chlorellales</taxon>
        <taxon>Chlorellaceae</taxon>
        <taxon>Auxenochlorella</taxon>
    </lineage>
</organism>
<evidence type="ECO:0000259" key="1">
    <source>
        <dbReference type="Pfam" id="PF07011"/>
    </source>
</evidence>